<evidence type="ECO:0000313" key="2">
    <source>
        <dbReference type="EMBL" id="ALE29605.1"/>
    </source>
</evidence>
<proteinExistence type="predicted"/>
<feature type="region of interest" description="Disordered" evidence="1">
    <location>
        <begin position="1"/>
        <end position="20"/>
    </location>
</feature>
<dbReference type="GeneID" id="26974159"/>
<reference evidence="2 3" key="1">
    <citation type="journal article" date="2016" name="Infect. Genet. Evol.">
        <title>Diverse circular replication-associated protein encoding viruses circulating in invertebrates within a lake ecosystem.</title>
        <authorList>
            <person name="Dayaram A."/>
            <person name="Galatowitsch M.L."/>
            <person name="Arguello-Astorga G.R."/>
            <person name="van Bysterveldt K."/>
            <person name="Kraberger S."/>
            <person name="Stainton D."/>
            <person name="Harding J.S."/>
            <person name="Roumagnac P."/>
            <person name="Martin D.P."/>
            <person name="Lefeuvre P."/>
            <person name="Varsani A."/>
        </authorList>
    </citation>
    <scope>NUCLEOTIDE SEQUENCE [LARGE SCALE GENOMIC DNA]</scope>
    <source>
        <strain evidence="2">LSaCV-9-LSSO-2013</strain>
    </source>
</reference>
<sequence>MARYNQKRKRSSGPFRSFKKRRFARKKARTSYINSVNGRVTSTPFFMGRKMRPKKYRNILWNATMGSEKYNLNNTIALTVSTPASLVNYTYVNQQMFVGLDDITKYTNSNGPNPTATLGKVTMRGGYSKFTLSSKDDEVIDYRLYAIWVKPNGVPPGAGALGKSIDIAHSATDTSNESVRILKQWSGLLDRSQSASFFFRAKIKQYDTTMFTAGTDCMYWYLGVGNTIDATAVSVSYIQSFNCSMTMDVTA</sequence>
<dbReference type="EMBL" id="KP153407">
    <property type="protein sequence ID" value="ALE29605.1"/>
    <property type="molecule type" value="Genomic_DNA"/>
</dbReference>
<protein>
    <submittedName>
        <fullName evidence="2">Coat protein</fullName>
    </submittedName>
</protein>
<accession>A0A126GA58</accession>
<keyword evidence="2" id="KW-0946">Virion</keyword>
<organism evidence="2 3">
    <name type="scientific">Lake Sarah-associated circular virus-9</name>
    <dbReference type="NCBI Taxonomy" id="1685786"/>
    <lineage>
        <taxon>Viruses</taxon>
        <taxon>Monodnaviria</taxon>
        <taxon>Shotokuvirae</taxon>
        <taxon>Cressdnaviricota</taxon>
        <taxon>Arfiviricetes</taxon>
        <taxon>Saturnivirales</taxon>
        <taxon>Mahapunaviridae</taxon>
        <taxon>Acamarivirus</taxon>
        <taxon>Acamarivirus parsecis</taxon>
    </lineage>
</organism>
<evidence type="ECO:0000313" key="3">
    <source>
        <dbReference type="Proteomes" id="UP000203323"/>
    </source>
</evidence>
<dbReference type="KEGG" id="vg:26974159"/>
<dbReference type="Proteomes" id="UP000203323">
    <property type="component" value="Segment"/>
</dbReference>
<name>A0A126GA58_9VIRU</name>
<evidence type="ECO:0000256" key="1">
    <source>
        <dbReference type="SAM" id="MobiDB-lite"/>
    </source>
</evidence>
<keyword evidence="2" id="KW-0167">Capsid protein</keyword>
<keyword evidence="3" id="KW-1185">Reference proteome</keyword>
<dbReference type="RefSeq" id="YP_009237513.1">
    <property type="nucleotide sequence ID" value="NC_029587.1"/>
</dbReference>
<dbReference type="GO" id="GO:0019028">
    <property type="term" value="C:viral capsid"/>
    <property type="evidence" value="ECO:0007669"/>
    <property type="project" value="UniProtKB-KW"/>
</dbReference>